<dbReference type="OrthoDB" id="10266696at2759"/>
<dbReference type="PROSITE" id="PS50115">
    <property type="entry name" value="ARFGAP"/>
    <property type="match status" value="1"/>
</dbReference>
<dbReference type="SMART" id="SM00105">
    <property type="entry name" value="ArfGap"/>
    <property type="match status" value="1"/>
</dbReference>
<evidence type="ECO:0000256" key="8">
    <source>
        <dbReference type="PROSITE-ProRule" id="PRU00288"/>
    </source>
</evidence>
<evidence type="ECO:0000256" key="1">
    <source>
        <dbReference type="ARBA" id="ARBA00004496"/>
    </source>
</evidence>
<evidence type="ECO:0000259" key="10">
    <source>
        <dbReference type="PROSITE" id="PS50115"/>
    </source>
</evidence>
<dbReference type="eggNOG" id="KOG0703">
    <property type="taxonomic scope" value="Eukaryota"/>
</dbReference>
<evidence type="ECO:0000256" key="7">
    <source>
        <dbReference type="ARBA" id="ARBA00022833"/>
    </source>
</evidence>
<organism evidence="12 13">
    <name type="scientific">Helobdella robusta</name>
    <name type="common">Californian leech</name>
    <dbReference type="NCBI Taxonomy" id="6412"/>
    <lineage>
        <taxon>Eukaryota</taxon>
        <taxon>Metazoa</taxon>
        <taxon>Spiralia</taxon>
        <taxon>Lophotrochozoa</taxon>
        <taxon>Annelida</taxon>
        <taxon>Clitellata</taxon>
        <taxon>Hirudinea</taxon>
        <taxon>Rhynchobdellida</taxon>
        <taxon>Glossiphoniidae</taxon>
        <taxon>Helobdella</taxon>
    </lineage>
</organism>
<keyword evidence="3" id="KW-0963">Cytoplasm</keyword>
<dbReference type="PRINTS" id="PR00405">
    <property type="entry name" value="REVINTRACTNG"/>
</dbReference>
<dbReference type="SUPFAM" id="SSF57863">
    <property type="entry name" value="ArfGap/RecO-like zinc finger"/>
    <property type="match status" value="1"/>
</dbReference>
<dbReference type="Gene3D" id="2.30.29.30">
    <property type="entry name" value="Pleckstrin-homology domain (PH domain)/Phosphotyrosine-binding domain (PTB)"/>
    <property type="match status" value="2"/>
</dbReference>
<keyword evidence="13" id="KW-1185">Reference proteome</keyword>
<dbReference type="EnsemblMetazoa" id="HelroT155972">
    <property type="protein sequence ID" value="HelroP155972"/>
    <property type="gene ID" value="HelroG155972"/>
</dbReference>
<feature type="domain" description="Arf-GAP" evidence="10">
    <location>
        <begin position="1"/>
        <end position="110"/>
    </location>
</feature>
<keyword evidence="6 8" id="KW-0863">Zinc-finger</keyword>
<dbReference type="CDD" id="cd13252">
    <property type="entry name" value="PH1_ADAP"/>
    <property type="match status" value="1"/>
</dbReference>
<keyword evidence="4" id="KW-0479">Metal-binding</keyword>
<reference evidence="11 13" key="2">
    <citation type="journal article" date="2013" name="Nature">
        <title>Insights into bilaterian evolution from three spiralian genomes.</title>
        <authorList>
            <person name="Simakov O."/>
            <person name="Marletaz F."/>
            <person name="Cho S.J."/>
            <person name="Edsinger-Gonzales E."/>
            <person name="Havlak P."/>
            <person name="Hellsten U."/>
            <person name="Kuo D.H."/>
            <person name="Larsson T."/>
            <person name="Lv J."/>
            <person name="Arendt D."/>
            <person name="Savage R."/>
            <person name="Osoegawa K."/>
            <person name="de Jong P."/>
            <person name="Grimwood J."/>
            <person name="Chapman J.A."/>
            <person name="Shapiro H."/>
            <person name="Aerts A."/>
            <person name="Otillar R.P."/>
            <person name="Terry A.Y."/>
            <person name="Boore J.L."/>
            <person name="Grigoriev I.V."/>
            <person name="Lindberg D.R."/>
            <person name="Seaver E.C."/>
            <person name="Weisblat D.A."/>
            <person name="Putnam N.H."/>
            <person name="Rokhsar D.S."/>
        </authorList>
    </citation>
    <scope>NUCLEOTIDE SEQUENCE</scope>
</reference>
<dbReference type="GO" id="GO:0008270">
    <property type="term" value="F:zinc ion binding"/>
    <property type="evidence" value="ECO:0007669"/>
    <property type="project" value="UniProtKB-KW"/>
</dbReference>
<evidence type="ECO:0000256" key="6">
    <source>
        <dbReference type="ARBA" id="ARBA00022771"/>
    </source>
</evidence>
<evidence type="ECO:0000256" key="5">
    <source>
        <dbReference type="ARBA" id="ARBA00022737"/>
    </source>
</evidence>
<dbReference type="GeneID" id="20197502"/>
<name>T1ELQ2_HELRO</name>
<reference evidence="13" key="1">
    <citation type="submission" date="2012-12" db="EMBL/GenBank/DDBJ databases">
        <authorList>
            <person name="Hellsten U."/>
            <person name="Grimwood J."/>
            <person name="Chapman J.A."/>
            <person name="Shapiro H."/>
            <person name="Aerts A."/>
            <person name="Otillar R.P."/>
            <person name="Terry A.Y."/>
            <person name="Boore J.L."/>
            <person name="Simakov O."/>
            <person name="Marletaz F."/>
            <person name="Cho S.-J."/>
            <person name="Edsinger-Gonzales E."/>
            <person name="Havlak P."/>
            <person name="Kuo D.-H."/>
            <person name="Larsson T."/>
            <person name="Lv J."/>
            <person name="Arendt D."/>
            <person name="Savage R."/>
            <person name="Osoegawa K."/>
            <person name="de Jong P."/>
            <person name="Lindberg D.R."/>
            <person name="Seaver E.C."/>
            <person name="Weisblat D.A."/>
            <person name="Putnam N.H."/>
            <person name="Grigoriev I.V."/>
            <person name="Rokhsar D.S."/>
        </authorList>
    </citation>
    <scope>NUCLEOTIDE SEQUENCE</scope>
</reference>
<evidence type="ECO:0000259" key="9">
    <source>
        <dbReference type="PROSITE" id="PS50003"/>
    </source>
</evidence>
<gene>
    <name evidence="12" type="primary">20197502</name>
    <name evidence="11" type="ORF">HELRODRAFT_155972</name>
</gene>
<dbReference type="HOGENOM" id="CLU_061583_0_0_1"/>
<evidence type="ECO:0000256" key="4">
    <source>
        <dbReference type="ARBA" id="ARBA00022723"/>
    </source>
</evidence>
<dbReference type="Pfam" id="PF01412">
    <property type="entry name" value="ArfGap"/>
    <property type="match status" value="1"/>
</dbReference>
<dbReference type="FunFam" id="2.30.29.30:FF:000080">
    <property type="entry name" value="Arf-GAP with dual PH domain-containing protein 1"/>
    <property type="match status" value="1"/>
</dbReference>
<dbReference type="GO" id="GO:0005737">
    <property type="term" value="C:cytoplasm"/>
    <property type="evidence" value="ECO:0000318"/>
    <property type="project" value="GO_Central"/>
</dbReference>
<dbReference type="KEGG" id="hro:HELRODRAFT_155972"/>
<dbReference type="SUPFAM" id="SSF50729">
    <property type="entry name" value="PH domain-like"/>
    <property type="match status" value="2"/>
</dbReference>
<dbReference type="GO" id="GO:0005547">
    <property type="term" value="F:phosphatidylinositol-3,4,5-trisphosphate binding"/>
    <property type="evidence" value="ECO:0000318"/>
    <property type="project" value="GO_Central"/>
</dbReference>
<sequence length="352" mass="40861">MNLTSIPGNEKCADCCEPDPKYSAYNLGILICENCAAIHKTLGPHISKVKSLNLENWDDNTLNSLRSLGNTKVNSKYEENVPLFYKRPLPSDPQVVKEQWIRAKYERKEFFGDKKLSYAAGYKEGYLWKKGKDDKHFQKRRFILDTTENTLKYFRKEEDRDPKGCLRLDGINMMILPKKIGHPNAMQILYEQNEQTRNLFIYADDGQELIEWYTAVRAAKLNRLKIAYPNVDVVNLSTKIMWEYIKEGWLSKTGPRSGDAFRRRWVTLDSKKLTYYEDPFCPYPKGEVFIGSQGFEVEKKLINSGASNSKEVKDPNMAFIVKVPERCFQFLAETVEDADDWVEKIRTVIISN</sequence>
<dbReference type="InterPro" id="IPR001849">
    <property type="entry name" value="PH_domain"/>
</dbReference>
<feature type="domain" description="PH" evidence="9">
    <location>
        <begin position="120"/>
        <end position="221"/>
    </location>
</feature>
<dbReference type="PANTHER" id="PTHR46021:SF2">
    <property type="entry name" value="ARF-GAP WITH DUAL PH DOMAIN-CONTAINING PROTEIN 1"/>
    <property type="match status" value="1"/>
</dbReference>
<evidence type="ECO:0008006" key="14">
    <source>
        <dbReference type="Google" id="ProtNLM"/>
    </source>
</evidence>
<dbReference type="InterPro" id="IPR011993">
    <property type="entry name" value="PH-like_dom_sf"/>
</dbReference>
<dbReference type="Pfam" id="PF00169">
    <property type="entry name" value="PH"/>
    <property type="match status" value="2"/>
</dbReference>
<dbReference type="GO" id="GO:0005886">
    <property type="term" value="C:plasma membrane"/>
    <property type="evidence" value="ECO:0000318"/>
    <property type="project" value="GO_Central"/>
</dbReference>
<dbReference type="EMBL" id="AMQM01001209">
    <property type="status" value="NOT_ANNOTATED_CDS"/>
    <property type="molecule type" value="Genomic_DNA"/>
</dbReference>
<dbReference type="Gene3D" id="1.10.220.150">
    <property type="entry name" value="Arf GTPase activating protein"/>
    <property type="match status" value="1"/>
</dbReference>
<dbReference type="FunFam" id="2.30.29.30:FF:000099">
    <property type="entry name" value="Arf-GAP with dual PH domain-containing protein 1"/>
    <property type="match status" value="1"/>
</dbReference>
<keyword evidence="7" id="KW-0862">Zinc</keyword>
<dbReference type="InterPro" id="IPR037278">
    <property type="entry name" value="ARFGAP/RecO"/>
</dbReference>
<dbReference type="InterPro" id="IPR001164">
    <property type="entry name" value="ArfGAP_dom"/>
</dbReference>
<dbReference type="GO" id="GO:1902936">
    <property type="term" value="F:phosphatidylinositol bisphosphate binding"/>
    <property type="evidence" value="ECO:0007669"/>
    <property type="project" value="InterPro"/>
</dbReference>
<proteinExistence type="predicted"/>
<dbReference type="Proteomes" id="UP000015101">
    <property type="component" value="Unassembled WGS sequence"/>
</dbReference>
<dbReference type="InterPro" id="IPR037849">
    <property type="entry name" value="PH1_ADAP"/>
</dbReference>
<protein>
    <recommendedName>
        <fullName evidence="14">Arf-GAP with dual PH domain-containing protein 1</fullName>
    </recommendedName>
</protein>
<dbReference type="InterPro" id="IPR038508">
    <property type="entry name" value="ArfGAP_dom_sf"/>
</dbReference>
<evidence type="ECO:0000256" key="3">
    <source>
        <dbReference type="ARBA" id="ARBA00022490"/>
    </source>
</evidence>
<keyword evidence="5" id="KW-0677">Repeat</keyword>
<evidence type="ECO:0000256" key="2">
    <source>
        <dbReference type="ARBA" id="ARBA00022468"/>
    </source>
</evidence>
<dbReference type="PROSITE" id="PS50003">
    <property type="entry name" value="PH_DOMAIN"/>
    <property type="match status" value="2"/>
</dbReference>
<accession>T1ELQ2</accession>
<dbReference type="RefSeq" id="XP_009023199.1">
    <property type="nucleotide sequence ID" value="XM_009024951.1"/>
</dbReference>
<dbReference type="STRING" id="6412.T1ELQ2"/>
<comment type="subcellular location">
    <subcellularLocation>
        <location evidence="1">Cytoplasm</location>
    </subcellularLocation>
</comment>
<dbReference type="GO" id="GO:0005096">
    <property type="term" value="F:GTPase activator activity"/>
    <property type="evidence" value="ECO:0000318"/>
    <property type="project" value="GO_Central"/>
</dbReference>
<dbReference type="AlphaFoldDB" id="T1ELQ2"/>
<evidence type="ECO:0000313" key="11">
    <source>
        <dbReference type="EMBL" id="ESN99342.1"/>
    </source>
</evidence>
<evidence type="ECO:0000313" key="13">
    <source>
        <dbReference type="Proteomes" id="UP000015101"/>
    </source>
</evidence>
<dbReference type="PANTHER" id="PTHR46021">
    <property type="entry name" value="ARF-GAP WITH DUAL PH DOMAIN-CONTAINING PROTEIN 1-LIKE PROTEIN"/>
    <property type="match status" value="1"/>
</dbReference>
<dbReference type="InterPro" id="IPR052589">
    <property type="entry name" value="Arf-GAP_dual-PH_domain"/>
</dbReference>
<feature type="domain" description="PH" evidence="9">
    <location>
        <begin position="243"/>
        <end position="350"/>
    </location>
</feature>
<dbReference type="OMA" id="YYNRNDA"/>
<dbReference type="EMBL" id="KB097143">
    <property type="protein sequence ID" value="ESN99342.1"/>
    <property type="molecule type" value="Genomic_DNA"/>
</dbReference>
<keyword evidence="2" id="KW-0343">GTPase activation</keyword>
<evidence type="ECO:0000313" key="12">
    <source>
        <dbReference type="EnsemblMetazoa" id="HelroP155972"/>
    </source>
</evidence>
<dbReference type="CTD" id="20197502"/>
<dbReference type="SMART" id="SM00233">
    <property type="entry name" value="PH"/>
    <property type="match status" value="2"/>
</dbReference>
<dbReference type="InParanoid" id="T1ELQ2"/>
<reference evidence="12" key="3">
    <citation type="submission" date="2015-06" db="UniProtKB">
        <authorList>
            <consortium name="EnsemblMetazoa"/>
        </authorList>
    </citation>
    <scope>IDENTIFICATION</scope>
</reference>